<dbReference type="RefSeq" id="WP_036187189.1">
    <property type="nucleotide sequence ID" value="NZ_AVDA01000014.1"/>
</dbReference>
<feature type="domain" description="Polymerase/histidinol phosphatase N-terminal" evidence="1">
    <location>
        <begin position="182"/>
        <end position="248"/>
    </location>
</feature>
<dbReference type="SUPFAM" id="SSF89550">
    <property type="entry name" value="PHP domain-like"/>
    <property type="match status" value="1"/>
</dbReference>
<evidence type="ECO:0000259" key="1">
    <source>
        <dbReference type="SMART" id="SM00481"/>
    </source>
</evidence>
<dbReference type="EMBL" id="JPVN01000014">
    <property type="protein sequence ID" value="KGR78010.1"/>
    <property type="molecule type" value="Genomic_DNA"/>
</dbReference>
<dbReference type="GO" id="GO:0035312">
    <property type="term" value="F:5'-3' DNA exonuclease activity"/>
    <property type="evidence" value="ECO:0007669"/>
    <property type="project" value="TreeGrafter"/>
</dbReference>
<evidence type="ECO:0000313" key="3">
    <source>
        <dbReference type="Proteomes" id="UP000030416"/>
    </source>
</evidence>
<dbReference type="InterPro" id="IPR016195">
    <property type="entry name" value="Pol/histidinol_Pase-like"/>
</dbReference>
<sequence length="491" mass="56868">MNVELFKQDFQMTQSAHQAHLVYRVYVPNNLSEIQVRFQYGPIVETDQVMIRQAVVREGLSESLVQDETTVRNLLTVSINDPGNIRGAHHFFAEDQLIIINEEKATEGFLAGKIQEGFWEFIISGHGVFSNVITGQFVVTGVSENNQDKNEETVPFKNLQFEAVKKNRSRKPKEEPIQVKRLELHSHTVHSDAPQTTEELITQAENEKIDWLAITDHNTMTALIEAEQNNNFNRQVRLLNGIEYTTFYGHFLVHGPREQILFDWTKLSKNTIEQYLKKLKEQDVYITIAHPFDSGNPFCTGCRWEYHLDHLKFVDAIEVWNSTNPHQSLSNEDAFHQWKRLLKNGIEIAASSGRDWHRLYPNEAIAYTYVLVPNNETEDDILQALKLGRTYSSIRPQIDFKVNEIHILGDRVEDYAGEIDLSVHLNQLKGGDTFQIYSQHGLIYEKVFTGEKQWEEIIRLQNDGFSLLRVEMLNEANERIAFTNPIYIHRS</sequence>
<dbReference type="PANTHER" id="PTHR42924">
    <property type="entry name" value="EXONUCLEASE"/>
    <property type="match status" value="1"/>
</dbReference>
<dbReference type="SMART" id="SM00481">
    <property type="entry name" value="POLIIIAc"/>
    <property type="match status" value="1"/>
</dbReference>
<dbReference type="Proteomes" id="UP000030416">
    <property type="component" value="Unassembled WGS sequence"/>
</dbReference>
<dbReference type="Gene3D" id="3.20.20.140">
    <property type="entry name" value="Metal-dependent hydrolases"/>
    <property type="match status" value="1"/>
</dbReference>
<dbReference type="AlphaFoldDB" id="A0A0A3I3C7"/>
<comment type="caution">
    <text evidence="2">The sequence shown here is derived from an EMBL/GenBank/DDBJ whole genome shotgun (WGS) entry which is preliminary data.</text>
</comment>
<name>A0A0A3I3C7_9BACL</name>
<dbReference type="GO" id="GO:0004534">
    <property type="term" value="F:5'-3' RNA exonuclease activity"/>
    <property type="evidence" value="ECO:0007669"/>
    <property type="project" value="TreeGrafter"/>
</dbReference>
<dbReference type="InterPro" id="IPR004013">
    <property type="entry name" value="PHP_dom"/>
</dbReference>
<proteinExistence type="predicted"/>
<dbReference type="OrthoDB" id="9804333at2"/>
<keyword evidence="3" id="KW-1185">Reference proteome</keyword>
<dbReference type="PANTHER" id="PTHR42924:SF3">
    <property type="entry name" value="POLYMERASE_HISTIDINOL PHOSPHATASE N-TERMINAL DOMAIN-CONTAINING PROTEIN"/>
    <property type="match status" value="1"/>
</dbReference>
<gene>
    <name evidence="2" type="ORF">CD29_12695</name>
</gene>
<dbReference type="InterPro" id="IPR003141">
    <property type="entry name" value="Pol/His_phosphatase_N"/>
</dbReference>
<dbReference type="eggNOG" id="COG0613">
    <property type="taxonomic scope" value="Bacteria"/>
</dbReference>
<dbReference type="InterPro" id="IPR052018">
    <property type="entry name" value="PHP_domain"/>
</dbReference>
<organism evidence="2 3">
    <name type="scientific">Ureibacillus manganicus DSM 26584</name>
    <dbReference type="NCBI Taxonomy" id="1384049"/>
    <lineage>
        <taxon>Bacteria</taxon>
        <taxon>Bacillati</taxon>
        <taxon>Bacillota</taxon>
        <taxon>Bacilli</taxon>
        <taxon>Bacillales</taxon>
        <taxon>Caryophanaceae</taxon>
        <taxon>Ureibacillus</taxon>
    </lineage>
</organism>
<evidence type="ECO:0000313" key="2">
    <source>
        <dbReference type="EMBL" id="KGR78010.1"/>
    </source>
</evidence>
<dbReference type="Pfam" id="PF02811">
    <property type="entry name" value="PHP"/>
    <property type="match status" value="1"/>
</dbReference>
<dbReference type="STRING" id="1384049.CD29_12695"/>
<accession>A0A0A3I3C7</accession>
<dbReference type="NCBIfam" id="NF038032">
    <property type="entry name" value="CehA_McbA_metalo"/>
    <property type="match status" value="1"/>
</dbReference>
<protein>
    <recommendedName>
        <fullName evidence="1">Polymerase/histidinol phosphatase N-terminal domain-containing protein</fullName>
    </recommendedName>
</protein>
<reference evidence="2 3" key="1">
    <citation type="submission" date="2014-02" db="EMBL/GenBank/DDBJ databases">
        <title>Draft genome sequence of Lysinibacillus manganicus DSM 26584T.</title>
        <authorList>
            <person name="Zhang F."/>
            <person name="Wang G."/>
            <person name="Zhang L."/>
        </authorList>
    </citation>
    <scope>NUCLEOTIDE SEQUENCE [LARGE SCALE GENOMIC DNA]</scope>
    <source>
        <strain evidence="2 3">DSM 26584</strain>
    </source>
</reference>